<dbReference type="Proteomes" id="UP000179807">
    <property type="component" value="Unassembled WGS sequence"/>
</dbReference>
<accession>A0A1J4L3L8</accession>
<dbReference type="VEuPathDB" id="TrichDB:TRFO_00973"/>
<gene>
    <name evidence="3" type="ORF">TRFO_00973</name>
</gene>
<dbReference type="PANTHER" id="PTHR31157">
    <property type="entry name" value="SCP DOMAIN-CONTAINING PROTEIN"/>
    <property type="match status" value="1"/>
</dbReference>
<reference evidence="3" key="1">
    <citation type="submission" date="2016-10" db="EMBL/GenBank/DDBJ databases">
        <authorList>
            <person name="Benchimol M."/>
            <person name="Almeida L.G."/>
            <person name="Vasconcelos A.T."/>
            <person name="Perreira-Neves A."/>
            <person name="Rosa I.A."/>
            <person name="Tasca T."/>
            <person name="Bogo M.R."/>
            <person name="de Souza W."/>
        </authorList>
    </citation>
    <scope>NUCLEOTIDE SEQUENCE [LARGE SCALE GENOMIC DNA]</scope>
    <source>
        <strain evidence="3">K</strain>
    </source>
</reference>
<protein>
    <recommendedName>
        <fullName evidence="2">SCP domain-containing protein</fullName>
    </recommendedName>
</protein>
<dbReference type="CDD" id="cd05379">
    <property type="entry name" value="CAP_bacterial"/>
    <property type="match status" value="2"/>
</dbReference>
<dbReference type="GeneID" id="94824531"/>
<evidence type="ECO:0000313" key="4">
    <source>
        <dbReference type="Proteomes" id="UP000179807"/>
    </source>
</evidence>
<dbReference type="Pfam" id="PF00188">
    <property type="entry name" value="CAP"/>
    <property type="match status" value="1"/>
</dbReference>
<dbReference type="OrthoDB" id="568194at2759"/>
<dbReference type="EMBL" id="MLAK01000001">
    <property type="protein sequence ID" value="OHT17672.1"/>
    <property type="molecule type" value="Genomic_DNA"/>
</dbReference>
<evidence type="ECO:0000259" key="2">
    <source>
        <dbReference type="Pfam" id="PF00188"/>
    </source>
</evidence>
<sequence>MSRSQQALPENILKRIFDGVNQVRSQYSHPQLGFSKELSFIAGEFAVKMSLEQVPTNHEGFLERQCQAPLAIAFSENIAIIPETSKDPGHDAIVQWVSKPMALARINSSFTHTGVGAAESDTGVFYITQVFAIFKNRHSKKDELLIANRFINRIRKGKNVQQLSLSFVASSRLLHLSIENLLGLTVTSSKMMFQNCYEADVIIEKFAPSENNMGKFFEHIALESNEPKLLKKEFNEMGFAMKKNSSGTEIVCILALARCQPPYRALPYYQSNFPIAYNSLQLINDYRYIHSMKTVYISHQWCHIADDFCDKMINHSIDVDTSYLIRKINHYNPGSTVNCGIYVIPMCLDPLRELFAIWISSPKYKAYLLDANLKHVGFGMKIHKDSICFATLITGEKKGGETAPYHVYDFFPGDQLIYESMTSDSSDDEGAPEKDSTFRLTG</sequence>
<dbReference type="AlphaFoldDB" id="A0A1J4L3L8"/>
<dbReference type="SUPFAM" id="SSF55797">
    <property type="entry name" value="PR-1-like"/>
    <property type="match status" value="2"/>
</dbReference>
<keyword evidence="4" id="KW-1185">Reference proteome</keyword>
<dbReference type="InterPro" id="IPR035940">
    <property type="entry name" value="CAP_sf"/>
</dbReference>
<evidence type="ECO:0000313" key="3">
    <source>
        <dbReference type="EMBL" id="OHT17672.1"/>
    </source>
</evidence>
<feature type="compositionally biased region" description="Basic and acidic residues" evidence="1">
    <location>
        <begin position="431"/>
        <end position="442"/>
    </location>
</feature>
<dbReference type="PANTHER" id="PTHR31157:SF1">
    <property type="entry name" value="SCP DOMAIN-CONTAINING PROTEIN"/>
    <property type="match status" value="1"/>
</dbReference>
<feature type="domain" description="SCP" evidence="2">
    <location>
        <begin position="18"/>
        <end position="131"/>
    </location>
</feature>
<evidence type="ECO:0000256" key="1">
    <source>
        <dbReference type="SAM" id="MobiDB-lite"/>
    </source>
</evidence>
<organism evidence="3 4">
    <name type="scientific">Tritrichomonas foetus</name>
    <dbReference type="NCBI Taxonomy" id="1144522"/>
    <lineage>
        <taxon>Eukaryota</taxon>
        <taxon>Metamonada</taxon>
        <taxon>Parabasalia</taxon>
        <taxon>Tritrichomonadida</taxon>
        <taxon>Tritrichomonadidae</taxon>
        <taxon>Tritrichomonas</taxon>
    </lineage>
</organism>
<dbReference type="InterPro" id="IPR014044">
    <property type="entry name" value="CAP_dom"/>
</dbReference>
<name>A0A1J4L3L8_9EUKA</name>
<comment type="caution">
    <text evidence="3">The sequence shown here is derived from an EMBL/GenBank/DDBJ whole genome shotgun (WGS) entry which is preliminary data.</text>
</comment>
<feature type="region of interest" description="Disordered" evidence="1">
    <location>
        <begin position="421"/>
        <end position="442"/>
    </location>
</feature>
<dbReference type="Gene3D" id="3.40.33.10">
    <property type="entry name" value="CAP"/>
    <property type="match status" value="1"/>
</dbReference>
<dbReference type="RefSeq" id="XP_068370808.1">
    <property type="nucleotide sequence ID" value="XM_068489827.1"/>
</dbReference>
<proteinExistence type="predicted"/>